<dbReference type="AlphaFoldDB" id="K2G074"/>
<dbReference type="EMBL" id="AMFJ01000316">
    <property type="protein sequence ID" value="EKE28593.1"/>
    <property type="molecule type" value="Genomic_DNA"/>
</dbReference>
<accession>K2G074</accession>
<organism evidence="1">
    <name type="scientific">uncultured bacterium</name>
    <name type="common">gcode 4</name>
    <dbReference type="NCBI Taxonomy" id="1234023"/>
    <lineage>
        <taxon>Bacteria</taxon>
        <taxon>environmental samples</taxon>
    </lineage>
</organism>
<reference evidence="1" key="1">
    <citation type="journal article" date="2012" name="Science">
        <title>Fermentation, hydrogen, and sulfur metabolism in multiple uncultivated bacterial phyla.</title>
        <authorList>
            <person name="Wrighton K.C."/>
            <person name="Thomas B.C."/>
            <person name="Sharon I."/>
            <person name="Miller C.S."/>
            <person name="Castelle C.J."/>
            <person name="VerBerkmoes N.C."/>
            <person name="Wilkins M.J."/>
            <person name="Hettich R.L."/>
            <person name="Lipton M.S."/>
            <person name="Williams K.H."/>
            <person name="Long P.E."/>
            <person name="Banfield J.F."/>
        </authorList>
    </citation>
    <scope>NUCLEOTIDE SEQUENCE [LARGE SCALE GENOMIC DNA]</scope>
</reference>
<evidence type="ECO:0000313" key="1">
    <source>
        <dbReference type="EMBL" id="EKE28593.1"/>
    </source>
</evidence>
<name>K2G074_9BACT</name>
<comment type="caution">
    <text evidence="1">The sequence shown here is derived from an EMBL/GenBank/DDBJ whole genome shotgun (WGS) entry which is preliminary data.</text>
</comment>
<sequence length="180" mass="21663">MTAKIIELKKPLSIPEPIEKPVHVLWCDGCSKSKEAVKVKVRRLHRDYAKEFSEYYLAKLNEKNLKISFEHAHILLYMQNLLDEICRNTAMGELLLSNECPNKVLDKYWDKVAWDYFLVRYIKSWNSLNQCLTFSRWCYMSWYELNRLNNLIGHILYDHLEEFLEFVPDFNDALDFEIRF</sequence>
<protein>
    <submittedName>
        <fullName evidence="1">Uncharacterized protein</fullName>
    </submittedName>
</protein>
<proteinExistence type="predicted"/>
<gene>
    <name evidence="1" type="ORF">ACD_3C00042G0008</name>
</gene>